<evidence type="ECO:0000256" key="3">
    <source>
        <dbReference type="SAM" id="Phobius"/>
    </source>
</evidence>
<dbReference type="PANTHER" id="PTHR22550:SF5">
    <property type="entry name" value="LEUCINE ZIPPER PROTEIN 4"/>
    <property type="match status" value="1"/>
</dbReference>
<feature type="transmembrane region" description="Helical" evidence="3">
    <location>
        <begin position="299"/>
        <end position="321"/>
    </location>
</feature>
<dbReference type="OrthoDB" id="9772630at2"/>
<dbReference type="GO" id="GO:0016020">
    <property type="term" value="C:membrane"/>
    <property type="evidence" value="ECO:0007669"/>
    <property type="project" value="InterPro"/>
</dbReference>
<dbReference type="RefSeq" id="WP_151865529.1">
    <property type="nucleotide sequence ID" value="NZ_WBZB01000016.1"/>
</dbReference>
<organism evidence="4 5">
    <name type="scientific">Alkaliphilus serpentinus</name>
    <dbReference type="NCBI Taxonomy" id="1482731"/>
    <lineage>
        <taxon>Bacteria</taxon>
        <taxon>Bacillati</taxon>
        <taxon>Bacillota</taxon>
        <taxon>Clostridia</taxon>
        <taxon>Peptostreptococcales</taxon>
        <taxon>Natronincolaceae</taxon>
        <taxon>Alkaliphilus</taxon>
    </lineage>
</organism>
<sequence length="501" mass="57086">MLIDDLKRKPLSKDINHNITELKNILKDCTDVIFREIIMDGPIKPQRMMILYTDGLVDSKNINEAIIKPLNNYSPPNKKPRILKDYPIEDIKRIINVNEIEEIDNFGDILQQIFSGNTVLFLHGSKEALNLDTKGWASRSIQEPSVENVTRGPREGFTESIRENTAMIRRKIKDPALKIKEMNVGTRSNTFLFVIYMDDIVNQVLLTRVIKKLQEIQIDSVFSSGYIEEFLEKYTYSPFPQMQLTERPDKACANLMEGKIIILLDGVPQALILPINFFQLFQSPEDYDERVIFGNLTRLIRHIGFIIAISLPAIYVALISFHHEMVPVRMIVDLAQNRVKVPFPPVIEALLMELTIELLREASGRLPSTIGQTIGIVGAIVTGEAAIRANMASPTMVIVVAITAIASYVLPHYSTTFPIRLLRFPMIIMASLFGAFGITITWTWIIIHMCGLDSFGYPYLSPLAPLDSDLLNDAAIRRPLWKLWKRPKTARKNNVRWKKEK</sequence>
<dbReference type="Pfam" id="PF03323">
    <property type="entry name" value="GerA"/>
    <property type="match status" value="1"/>
</dbReference>
<evidence type="ECO:0000256" key="2">
    <source>
        <dbReference type="ARBA" id="ARBA00023136"/>
    </source>
</evidence>
<evidence type="ECO:0000256" key="1">
    <source>
        <dbReference type="ARBA" id="ARBA00005278"/>
    </source>
</evidence>
<feature type="transmembrane region" description="Helical" evidence="3">
    <location>
        <begin position="426"/>
        <end position="447"/>
    </location>
</feature>
<gene>
    <name evidence="4" type="ORF">F8153_06305</name>
</gene>
<comment type="caution">
    <text evidence="4">The sequence shown here is derived from an EMBL/GenBank/DDBJ whole genome shotgun (WGS) entry which is preliminary data.</text>
</comment>
<dbReference type="AlphaFoldDB" id="A0A833HPG6"/>
<keyword evidence="5" id="KW-1185">Reference proteome</keyword>
<dbReference type="EMBL" id="WBZB01000016">
    <property type="protein sequence ID" value="KAB3530717.1"/>
    <property type="molecule type" value="Genomic_DNA"/>
</dbReference>
<keyword evidence="3" id="KW-1133">Transmembrane helix</keyword>
<protein>
    <submittedName>
        <fullName evidence="4">Spore germination protein</fullName>
    </submittedName>
</protein>
<comment type="similarity">
    <text evidence="1">Belongs to the GerABKA family.</text>
</comment>
<dbReference type="InterPro" id="IPR050768">
    <property type="entry name" value="UPF0353/GerABKA_families"/>
</dbReference>
<reference evidence="4 5" key="1">
    <citation type="submission" date="2019-10" db="EMBL/GenBank/DDBJ databases">
        <title>Alkaliphilus serpentinus sp. nov. and Alkaliphilus pronyensis sp. nov., two novel anaerobic alkaliphilic species isolated from the serpentinized-hosted hydrothermal field of the Prony Bay (New Caledonia).</title>
        <authorList>
            <person name="Postec A."/>
        </authorList>
    </citation>
    <scope>NUCLEOTIDE SEQUENCE [LARGE SCALE GENOMIC DNA]</scope>
    <source>
        <strain evidence="4 5">LacT</strain>
    </source>
</reference>
<dbReference type="PIRSF" id="PIRSF005690">
    <property type="entry name" value="GerBA"/>
    <property type="match status" value="1"/>
</dbReference>
<keyword evidence="2 3" id="KW-0472">Membrane</keyword>
<keyword evidence="3" id="KW-0812">Transmembrane</keyword>
<evidence type="ECO:0000313" key="4">
    <source>
        <dbReference type="EMBL" id="KAB3530717.1"/>
    </source>
</evidence>
<evidence type="ECO:0000313" key="5">
    <source>
        <dbReference type="Proteomes" id="UP000465601"/>
    </source>
</evidence>
<name>A0A833HPG6_9FIRM</name>
<proteinExistence type="inferred from homology"/>
<accession>A0A833HPG6</accession>
<dbReference type="Proteomes" id="UP000465601">
    <property type="component" value="Unassembled WGS sequence"/>
</dbReference>
<dbReference type="InterPro" id="IPR004995">
    <property type="entry name" value="Spore_Ger"/>
</dbReference>
<dbReference type="PANTHER" id="PTHR22550">
    <property type="entry name" value="SPORE GERMINATION PROTEIN"/>
    <property type="match status" value="1"/>
</dbReference>
<feature type="transmembrane region" description="Helical" evidence="3">
    <location>
        <begin position="396"/>
        <end position="414"/>
    </location>
</feature>
<dbReference type="GO" id="GO:0009847">
    <property type="term" value="P:spore germination"/>
    <property type="evidence" value="ECO:0007669"/>
    <property type="project" value="InterPro"/>
</dbReference>